<dbReference type="PANTHER" id="PTHR34218">
    <property type="entry name" value="PEPTIDASE S45 PENICILLIN AMIDASE"/>
    <property type="match status" value="1"/>
</dbReference>
<name>A0ABW3CC70_9ACTN</name>
<keyword evidence="2" id="KW-1185">Reference proteome</keyword>
<dbReference type="EMBL" id="JBHTIR010001017">
    <property type="protein sequence ID" value="MFD0852050.1"/>
    <property type="molecule type" value="Genomic_DNA"/>
</dbReference>
<dbReference type="SUPFAM" id="SSF56235">
    <property type="entry name" value="N-terminal nucleophile aminohydrolases (Ntn hydrolases)"/>
    <property type="match status" value="1"/>
</dbReference>
<dbReference type="Gene3D" id="3.60.20.10">
    <property type="entry name" value="Glutamine Phosphoribosylpyrophosphate, subunit 1, domain 1"/>
    <property type="match status" value="1"/>
</dbReference>
<evidence type="ECO:0000313" key="2">
    <source>
        <dbReference type="Proteomes" id="UP001597083"/>
    </source>
</evidence>
<dbReference type="Proteomes" id="UP001597083">
    <property type="component" value="Unassembled WGS sequence"/>
</dbReference>
<accession>A0ABW3CC70</accession>
<proteinExistence type="predicted"/>
<evidence type="ECO:0000313" key="1">
    <source>
        <dbReference type="EMBL" id="MFD0852050.1"/>
    </source>
</evidence>
<feature type="non-terminal residue" evidence="1">
    <location>
        <position position="1"/>
    </location>
</feature>
<dbReference type="Pfam" id="PF01804">
    <property type="entry name" value="Penicil_amidase"/>
    <property type="match status" value="1"/>
</dbReference>
<gene>
    <name evidence="1" type="ORF">ACFQ07_07445</name>
</gene>
<sequence>LRWTALEPGHTADAILRMNTAQNWEQFRAAAKVFEVPAQNLVYADVDGNIGYQAPGKIPVRAKGDGTWPVPGWTGEHEWTGYIPFEELPSVHNPESGYIVTANNAAAGPGYEHMLTKDWSHGYRAGRIEQLLKSKPKVDGAMMSDIQLDSRNGFAPTLVPHLLRVGGGDVKLLQGWDQVQSRDSAA</sequence>
<feature type="non-terminal residue" evidence="1">
    <location>
        <position position="186"/>
    </location>
</feature>
<protein>
    <submittedName>
        <fullName evidence="1">Penicillin acylase family protein</fullName>
    </submittedName>
</protein>
<dbReference type="InterPro" id="IPR002692">
    <property type="entry name" value="S45"/>
</dbReference>
<dbReference type="PANTHER" id="PTHR34218:SF4">
    <property type="entry name" value="ACYL-HOMOSERINE LACTONE ACYLASE QUIP"/>
    <property type="match status" value="1"/>
</dbReference>
<comment type="caution">
    <text evidence="1">The sequence shown here is derived from an EMBL/GenBank/DDBJ whole genome shotgun (WGS) entry which is preliminary data.</text>
</comment>
<organism evidence="1 2">
    <name type="scientific">Actinomadura adrarensis</name>
    <dbReference type="NCBI Taxonomy" id="1819600"/>
    <lineage>
        <taxon>Bacteria</taxon>
        <taxon>Bacillati</taxon>
        <taxon>Actinomycetota</taxon>
        <taxon>Actinomycetes</taxon>
        <taxon>Streptosporangiales</taxon>
        <taxon>Thermomonosporaceae</taxon>
        <taxon>Actinomadura</taxon>
    </lineage>
</organism>
<reference evidence="2" key="1">
    <citation type="journal article" date="2019" name="Int. J. Syst. Evol. Microbiol.">
        <title>The Global Catalogue of Microorganisms (GCM) 10K type strain sequencing project: providing services to taxonomists for standard genome sequencing and annotation.</title>
        <authorList>
            <consortium name="The Broad Institute Genomics Platform"/>
            <consortium name="The Broad Institute Genome Sequencing Center for Infectious Disease"/>
            <person name="Wu L."/>
            <person name="Ma J."/>
        </authorList>
    </citation>
    <scope>NUCLEOTIDE SEQUENCE [LARGE SCALE GENOMIC DNA]</scope>
    <source>
        <strain evidence="2">JCM 31696</strain>
    </source>
</reference>
<dbReference type="InterPro" id="IPR029055">
    <property type="entry name" value="Ntn_hydrolases_N"/>
</dbReference>